<name>A0ABD2ZPI8_9GENT</name>
<dbReference type="Proteomes" id="UP001630127">
    <property type="component" value="Unassembled WGS sequence"/>
</dbReference>
<evidence type="ECO:0000313" key="2">
    <source>
        <dbReference type="EMBL" id="KAL3520067.1"/>
    </source>
</evidence>
<feature type="compositionally biased region" description="Basic and acidic residues" evidence="1">
    <location>
        <begin position="1"/>
        <end position="10"/>
    </location>
</feature>
<reference evidence="2 3" key="1">
    <citation type="submission" date="2024-11" db="EMBL/GenBank/DDBJ databases">
        <title>A near-complete genome assembly of Cinchona calisaya.</title>
        <authorList>
            <person name="Lian D.C."/>
            <person name="Zhao X.W."/>
            <person name="Wei L."/>
        </authorList>
    </citation>
    <scope>NUCLEOTIDE SEQUENCE [LARGE SCALE GENOMIC DNA]</scope>
    <source>
        <tissue evidence="2">Nenye</tissue>
    </source>
</reference>
<sequence>MGQSGKEDPQYRSWLKATLGPNFTPKQKGTSKKHKEHELEMSESIGNQNDEVNCLDKQEDITKAKAPLKQTHVDEIYIVNQSTSILAMKVKNQCRLLKVPTGCKRIIGDTSGNSNKINQHELGYIGEKSSNPNKDNNIRKRPVDHILIDTKHQEETKEEKGATGQIQRRYKKITKVIREPLAKITNNNKELELLQKRKHHVVVDAAEHELEDLNTQYSPQTVRISISTAKSIGNTRVGMSIVAKDSNGNISSTWAISSDQGKGRNLIEVEVIRVALF</sequence>
<protein>
    <submittedName>
        <fullName evidence="2">Uncharacterized protein</fullName>
    </submittedName>
</protein>
<comment type="caution">
    <text evidence="2">The sequence shown here is derived from an EMBL/GenBank/DDBJ whole genome shotgun (WGS) entry which is preliminary data.</text>
</comment>
<evidence type="ECO:0000256" key="1">
    <source>
        <dbReference type="SAM" id="MobiDB-lite"/>
    </source>
</evidence>
<proteinExistence type="predicted"/>
<feature type="region of interest" description="Disordered" evidence="1">
    <location>
        <begin position="1"/>
        <end position="47"/>
    </location>
</feature>
<organism evidence="2 3">
    <name type="scientific">Cinchona calisaya</name>
    <dbReference type="NCBI Taxonomy" id="153742"/>
    <lineage>
        <taxon>Eukaryota</taxon>
        <taxon>Viridiplantae</taxon>
        <taxon>Streptophyta</taxon>
        <taxon>Embryophyta</taxon>
        <taxon>Tracheophyta</taxon>
        <taxon>Spermatophyta</taxon>
        <taxon>Magnoliopsida</taxon>
        <taxon>eudicotyledons</taxon>
        <taxon>Gunneridae</taxon>
        <taxon>Pentapetalae</taxon>
        <taxon>asterids</taxon>
        <taxon>lamiids</taxon>
        <taxon>Gentianales</taxon>
        <taxon>Rubiaceae</taxon>
        <taxon>Cinchonoideae</taxon>
        <taxon>Cinchoneae</taxon>
        <taxon>Cinchona</taxon>
    </lineage>
</organism>
<keyword evidence="3" id="KW-1185">Reference proteome</keyword>
<dbReference type="AlphaFoldDB" id="A0ABD2ZPI8"/>
<evidence type="ECO:0000313" key="3">
    <source>
        <dbReference type="Proteomes" id="UP001630127"/>
    </source>
</evidence>
<gene>
    <name evidence="2" type="ORF">ACH5RR_018216</name>
</gene>
<accession>A0ABD2ZPI8</accession>
<dbReference type="EMBL" id="JBJUIK010000008">
    <property type="protein sequence ID" value="KAL3520067.1"/>
    <property type="molecule type" value="Genomic_DNA"/>
</dbReference>